<evidence type="ECO:0000256" key="5">
    <source>
        <dbReference type="SAM" id="MobiDB-lite"/>
    </source>
</evidence>
<keyword evidence="8" id="KW-1185">Reference proteome</keyword>
<keyword evidence="4" id="KW-0175">Coiled coil</keyword>
<dbReference type="SUPFAM" id="SSF57850">
    <property type="entry name" value="RING/U-box"/>
    <property type="match status" value="1"/>
</dbReference>
<dbReference type="Gene3D" id="3.30.40.10">
    <property type="entry name" value="Zinc/RING finger domain, C3HC4 (zinc finger)"/>
    <property type="match status" value="1"/>
</dbReference>
<name>A0A8S1H156_9PELO</name>
<evidence type="ECO:0000256" key="1">
    <source>
        <dbReference type="ARBA" id="ARBA00022771"/>
    </source>
</evidence>
<reference evidence="7" key="1">
    <citation type="submission" date="2020-10" db="EMBL/GenBank/DDBJ databases">
        <authorList>
            <person name="Kikuchi T."/>
        </authorList>
    </citation>
    <scope>NUCLEOTIDE SEQUENCE</scope>
    <source>
        <strain evidence="7">NKZ352</strain>
    </source>
</reference>
<dbReference type="InterPro" id="IPR013083">
    <property type="entry name" value="Znf_RING/FYVE/PHD"/>
</dbReference>
<evidence type="ECO:0000259" key="6">
    <source>
        <dbReference type="PROSITE" id="PS50089"/>
    </source>
</evidence>
<feature type="region of interest" description="Disordered" evidence="5">
    <location>
        <begin position="86"/>
        <end position="113"/>
    </location>
</feature>
<feature type="compositionally biased region" description="Basic and acidic residues" evidence="5">
    <location>
        <begin position="86"/>
        <end position="98"/>
    </location>
</feature>
<keyword evidence="1 3" id="KW-0479">Metal-binding</keyword>
<sequence>MVMVQRQVEKALENMNFSVVEHNSVENEKEEEIEQYDSIPGDDEVDEEPISELPVSSQALISISDESTFQRPVLNNVSFASSFEKFDSETTNTDKRSISEASQLEQDQFAPETPIVEIRNGEMDRRAFPTFQLPKITESQSLPMMQESSSESQRMYQRLSEVTSQHLEELSKICVRAQIDKNEMEKNLKAQLLKAEMENLQLREKISRRTNESIAGIDSVLESGIYGVTMQQLLDTFSNLKSSLLEIEHVLRPAQETNQSASKPPVFALPPMVEYAPVPTGYAPNFPGPSGQYQSFPAPNQYNDPNLMGFQARRPVDDQRWRPAFSNFAQPPRQNHGRRYGFERPRETRKMAQNDFAVLSDMTNGREPCAICLGEMDSNRQNLFRCRQCTKMIHDKCMSQWRQRNNTCVYCRAILL</sequence>
<feature type="compositionally biased region" description="Acidic residues" evidence="5">
    <location>
        <begin position="28"/>
        <end position="48"/>
    </location>
</feature>
<keyword evidence="2" id="KW-0862">Zinc</keyword>
<evidence type="ECO:0000256" key="3">
    <source>
        <dbReference type="PROSITE-ProRule" id="PRU00175"/>
    </source>
</evidence>
<dbReference type="OrthoDB" id="290834at2759"/>
<evidence type="ECO:0000313" key="7">
    <source>
        <dbReference type="EMBL" id="CAD6190006.1"/>
    </source>
</evidence>
<evidence type="ECO:0000256" key="4">
    <source>
        <dbReference type="SAM" id="Coils"/>
    </source>
</evidence>
<feature type="coiled-coil region" evidence="4">
    <location>
        <begin position="167"/>
        <end position="205"/>
    </location>
</feature>
<keyword evidence="1 3" id="KW-0863">Zinc-finger</keyword>
<dbReference type="AlphaFoldDB" id="A0A8S1H156"/>
<dbReference type="InterPro" id="IPR001841">
    <property type="entry name" value="Znf_RING"/>
</dbReference>
<gene>
    <name evidence="7" type="ORF">CAUJ_LOCUS5925</name>
</gene>
<feature type="region of interest" description="Disordered" evidence="5">
    <location>
        <begin position="24"/>
        <end position="48"/>
    </location>
</feature>
<accession>A0A8S1H156</accession>
<feature type="domain" description="RING-type" evidence="6">
    <location>
        <begin position="369"/>
        <end position="412"/>
    </location>
</feature>
<evidence type="ECO:0000256" key="2">
    <source>
        <dbReference type="ARBA" id="ARBA00022833"/>
    </source>
</evidence>
<dbReference type="Pfam" id="PF13639">
    <property type="entry name" value="zf-RING_2"/>
    <property type="match status" value="1"/>
</dbReference>
<dbReference type="GO" id="GO:0008270">
    <property type="term" value="F:zinc ion binding"/>
    <property type="evidence" value="ECO:0007669"/>
    <property type="project" value="UniProtKB-KW"/>
</dbReference>
<dbReference type="PROSITE" id="PS50089">
    <property type="entry name" value="ZF_RING_2"/>
    <property type="match status" value="1"/>
</dbReference>
<dbReference type="EMBL" id="CAJGYM010000013">
    <property type="protein sequence ID" value="CAD6190006.1"/>
    <property type="molecule type" value="Genomic_DNA"/>
</dbReference>
<dbReference type="Proteomes" id="UP000835052">
    <property type="component" value="Unassembled WGS sequence"/>
</dbReference>
<evidence type="ECO:0000313" key="8">
    <source>
        <dbReference type="Proteomes" id="UP000835052"/>
    </source>
</evidence>
<protein>
    <recommendedName>
        <fullName evidence="6">RING-type domain-containing protein</fullName>
    </recommendedName>
</protein>
<comment type="caution">
    <text evidence="7">The sequence shown here is derived from an EMBL/GenBank/DDBJ whole genome shotgun (WGS) entry which is preliminary data.</text>
</comment>
<proteinExistence type="predicted"/>
<organism evidence="7 8">
    <name type="scientific">Caenorhabditis auriculariae</name>
    <dbReference type="NCBI Taxonomy" id="2777116"/>
    <lineage>
        <taxon>Eukaryota</taxon>
        <taxon>Metazoa</taxon>
        <taxon>Ecdysozoa</taxon>
        <taxon>Nematoda</taxon>
        <taxon>Chromadorea</taxon>
        <taxon>Rhabditida</taxon>
        <taxon>Rhabditina</taxon>
        <taxon>Rhabditomorpha</taxon>
        <taxon>Rhabditoidea</taxon>
        <taxon>Rhabditidae</taxon>
        <taxon>Peloderinae</taxon>
        <taxon>Caenorhabditis</taxon>
    </lineage>
</organism>